<gene>
    <name evidence="2" type="ORF">CXT95_11270</name>
</gene>
<dbReference type="PANTHER" id="PTHR32305">
    <property type="match status" value="1"/>
</dbReference>
<dbReference type="InterPro" id="IPR050708">
    <property type="entry name" value="T6SS_VgrG/RHS"/>
</dbReference>
<dbReference type="InterPro" id="IPR029118">
    <property type="entry name" value="Ntox16"/>
</dbReference>
<proteinExistence type="predicted"/>
<name>A0AAX0WI84_9BACT</name>
<accession>A0AAX0WI84</accession>
<comment type="caution">
    <text evidence="2">The sequence shown here is derived from an EMBL/GenBank/DDBJ whole genome shotgun (WGS) entry which is preliminary data.</text>
</comment>
<organism evidence="2 3">
    <name type="scientific">Akkermansia muciniphila</name>
    <dbReference type="NCBI Taxonomy" id="239935"/>
    <lineage>
        <taxon>Bacteria</taxon>
        <taxon>Pseudomonadati</taxon>
        <taxon>Verrucomicrobiota</taxon>
        <taxon>Verrucomicrobiia</taxon>
        <taxon>Verrucomicrobiales</taxon>
        <taxon>Akkermansiaceae</taxon>
        <taxon>Akkermansia</taxon>
    </lineage>
</organism>
<dbReference type="Proteomes" id="UP000236075">
    <property type="component" value="Unassembled WGS sequence"/>
</dbReference>
<dbReference type="PRINTS" id="PR00394">
    <property type="entry name" value="RHSPROTEIN"/>
</dbReference>
<dbReference type="Gene3D" id="2.180.10.10">
    <property type="entry name" value="RHS repeat-associated core"/>
    <property type="match status" value="1"/>
</dbReference>
<dbReference type="RefSeq" id="WP_275539839.1">
    <property type="nucleotide sequence ID" value="NZ_PJLB01000013.1"/>
</dbReference>
<feature type="non-terminal residue" evidence="2">
    <location>
        <position position="1"/>
    </location>
</feature>
<dbReference type="InterPro" id="IPR022385">
    <property type="entry name" value="Rhs_assc_core"/>
</dbReference>
<evidence type="ECO:0000313" key="3">
    <source>
        <dbReference type="Proteomes" id="UP000236075"/>
    </source>
</evidence>
<dbReference type="AlphaFoldDB" id="A0AAX0WI84"/>
<dbReference type="NCBIfam" id="TIGR03696">
    <property type="entry name" value="Rhs_assc_core"/>
    <property type="match status" value="1"/>
</dbReference>
<dbReference type="PANTHER" id="PTHR32305:SF15">
    <property type="entry name" value="PROTEIN RHSA-RELATED"/>
    <property type="match status" value="1"/>
</dbReference>
<dbReference type="Pfam" id="PF15523">
    <property type="entry name" value="Ntox16"/>
    <property type="match status" value="1"/>
</dbReference>
<feature type="domain" description="Novel toxin 16" evidence="1">
    <location>
        <begin position="305"/>
        <end position="386"/>
    </location>
</feature>
<protein>
    <recommendedName>
        <fullName evidence="1">Novel toxin 16 domain-containing protein</fullName>
    </recommendedName>
</protein>
<evidence type="ECO:0000259" key="1">
    <source>
        <dbReference type="Pfam" id="PF15523"/>
    </source>
</evidence>
<reference evidence="2 3" key="1">
    <citation type="journal article" date="2017" name="BMC Genomics">
        <title>Genome sequencing of 39 Akkermansia muciniphila isolates reveals its population structure, genomic and functional diverisity, and global distribution in mammalian gut microbiotas.</title>
        <authorList>
            <person name="Guo X."/>
            <person name="Li S."/>
            <person name="Zhang J."/>
            <person name="Wu F."/>
            <person name="Li X."/>
            <person name="Wu D."/>
            <person name="Zhang M."/>
            <person name="Ou Z."/>
            <person name="Jie Z."/>
            <person name="Yan Q."/>
            <person name="Li P."/>
            <person name="Yi J."/>
            <person name="Peng Y."/>
        </authorList>
    </citation>
    <scope>NUCLEOTIDE SEQUENCE [LARGE SCALE GENOMIC DNA]</scope>
    <source>
        <strain evidence="2 3">GP28</strain>
    </source>
</reference>
<dbReference type="EMBL" id="PJLB01000013">
    <property type="protein sequence ID" value="PNC98856.1"/>
    <property type="molecule type" value="Genomic_DNA"/>
</dbReference>
<sequence>PYGYSYNNIGNRKTAREPAEELAYAANELNQYTGIEESGETPFVPTYDASGNQTLIKTSTGVWTVVYNAANRAVSFTSRNGNTIIECGYDYQGRRYMKKVTQNGTVASHERYLYRGYLQIAALDMLDNRNVLRTLLWDPLEPVATRPLALVQGASLYCYGVDFNKNVSEVFDAQGTIAAAYDYSPYGAVTGTGSLVQPVQWSGEMHDEELALVYYNYRYYNLKDGRWINRDPIAEQGGWNLYAFLGNSPQDKFDINGQNAMARAVPFAAGAAAVDGPLPIGDVIGAIVIVSAGAYDLSQPGPGTGNCTRLFHGMLQSAVNAAKIETALLGKCKDADCCWLLKIKAAAWLKNAIARDTINSKCYQGGDSGHRKASEQAWTNVINCQRKIKIKCNG</sequence>
<evidence type="ECO:0000313" key="2">
    <source>
        <dbReference type="EMBL" id="PNC98856.1"/>
    </source>
</evidence>